<accession>A0ABP6ZQT1</accession>
<evidence type="ECO:0000256" key="1">
    <source>
        <dbReference type="ARBA" id="ARBA00022801"/>
    </source>
</evidence>
<dbReference type="Gene3D" id="3.90.245.10">
    <property type="entry name" value="Ribonucleoside hydrolase-like"/>
    <property type="match status" value="1"/>
</dbReference>
<dbReference type="InterPro" id="IPR001910">
    <property type="entry name" value="Inosine/uridine_hydrolase_dom"/>
</dbReference>
<dbReference type="SUPFAM" id="SSF53590">
    <property type="entry name" value="Nucleoside hydrolase"/>
    <property type="match status" value="1"/>
</dbReference>
<evidence type="ECO:0000259" key="3">
    <source>
        <dbReference type="Pfam" id="PF01156"/>
    </source>
</evidence>
<keyword evidence="1 4" id="KW-0378">Hydrolase</keyword>
<evidence type="ECO:0000313" key="4">
    <source>
        <dbReference type="EMBL" id="GAA3614616.1"/>
    </source>
</evidence>
<dbReference type="InterPro" id="IPR036452">
    <property type="entry name" value="Ribo_hydro-like"/>
</dbReference>
<feature type="domain" description="Inosine/uridine-preferring nucleoside hydrolase" evidence="3">
    <location>
        <begin position="7"/>
        <end position="315"/>
    </location>
</feature>
<proteinExistence type="predicted"/>
<dbReference type="Proteomes" id="UP001500630">
    <property type="component" value="Unassembled WGS sequence"/>
</dbReference>
<evidence type="ECO:0000313" key="5">
    <source>
        <dbReference type="Proteomes" id="UP001500630"/>
    </source>
</evidence>
<dbReference type="RefSeq" id="WP_345576810.1">
    <property type="nucleotide sequence ID" value="NZ_BAABDQ010000051.1"/>
</dbReference>
<name>A0ABP6ZQT1_9ACTN</name>
<reference evidence="5" key="1">
    <citation type="journal article" date="2019" name="Int. J. Syst. Evol. Microbiol.">
        <title>The Global Catalogue of Microorganisms (GCM) 10K type strain sequencing project: providing services to taxonomists for standard genome sequencing and annotation.</title>
        <authorList>
            <consortium name="The Broad Institute Genomics Platform"/>
            <consortium name="The Broad Institute Genome Sequencing Center for Infectious Disease"/>
            <person name="Wu L."/>
            <person name="Ma J."/>
        </authorList>
    </citation>
    <scope>NUCLEOTIDE SEQUENCE [LARGE SCALE GENOMIC DNA]</scope>
    <source>
        <strain evidence="5">JCM 17326</strain>
    </source>
</reference>
<dbReference type="InterPro" id="IPR023186">
    <property type="entry name" value="IUNH"/>
</dbReference>
<dbReference type="EMBL" id="BAABDQ010000051">
    <property type="protein sequence ID" value="GAA3614616.1"/>
    <property type="molecule type" value="Genomic_DNA"/>
</dbReference>
<comment type="caution">
    <text evidence="4">The sequence shown here is derived from an EMBL/GenBank/DDBJ whole genome shotgun (WGS) entry which is preliminary data.</text>
</comment>
<dbReference type="Pfam" id="PF01156">
    <property type="entry name" value="IU_nuc_hydro"/>
    <property type="match status" value="1"/>
</dbReference>
<dbReference type="PANTHER" id="PTHR12304">
    <property type="entry name" value="INOSINE-URIDINE PREFERRING NUCLEOSIDE HYDROLASE"/>
    <property type="match status" value="1"/>
</dbReference>
<dbReference type="PANTHER" id="PTHR12304:SF4">
    <property type="entry name" value="URIDINE NUCLEOSIDASE"/>
    <property type="match status" value="1"/>
</dbReference>
<evidence type="ECO:0000256" key="2">
    <source>
        <dbReference type="ARBA" id="ARBA00023295"/>
    </source>
</evidence>
<organism evidence="4 5">
    <name type="scientific">Nonomuraea rosea</name>
    <dbReference type="NCBI Taxonomy" id="638574"/>
    <lineage>
        <taxon>Bacteria</taxon>
        <taxon>Bacillati</taxon>
        <taxon>Actinomycetota</taxon>
        <taxon>Actinomycetes</taxon>
        <taxon>Streptosporangiales</taxon>
        <taxon>Streptosporangiaceae</taxon>
        <taxon>Nonomuraea</taxon>
    </lineage>
</organism>
<protein>
    <submittedName>
        <fullName evidence="4">Nucleoside hydrolase</fullName>
    </submittedName>
</protein>
<gene>
    <name evidence="4" type="ORF">GCM10022419_119770</name>
</gene>
<sequence length="325" mass="33480">MTGPHKIILDTDPGVGIPGTDADDPLALLLALADPRLELLAVTTVFGNCPPELGARGAAAVLAAADRTDVPVAVGMGTRLGGGLPDALVEAYRGARGEPGSIDLPDLADAAVPQHAVDLIIDTVRAHPGQVTVVAIGPQTNLAMALLKEPSLAADLRSVVFMGGALGMEPRYGRGNITPVAECNIWFDPQAADIVFRSGVDLTMVGLDVTNPATGLVLGDAAIRGIDRGRSRAAAMLADVCATYLDAPMFDWADGCVLYDPLAVAVAADPDVATFTEMSVGVETRGTLTAGQTVPLRDDHPNMRVCVGVDGPQVVDGILRSILTL</sequence>
<dbReference type="GO" id="GO:0016787">
    <property type="term" value="F:hydrolase activity"/>
    <property type="evidence" value="ECO:0007669"/>
    <property type="project" value="UniProtKB-KW"/>
</dbReference>
<keyword evidence="5" id="KW-1185">Reference proteome</keyword>
<keyword evidence="2" id="KW-0326">Glycosidase</keyword>